<evidence type="ECO:0000313" key="2">
    <source>
        <dbReference type="Proteomes" id="UP000003741"/>
    </source>
</evidence>
<sequence>MDNSKAFDAGIKKARQIVSGYVFDCLTKACEELADDAVKNYRSPIGAFTGNTITSYACGLYMDGILSYYYSNGDKMKSPVRAKLAKGETAFLNPDYEGRSRKFTGKTDTDKGFGEGFSFKFLSQYKSRVKKGFEIVVCSGTEYSSYIENVWHGNVLTDTFERAPKILAKNFKPMKL</sequence>
<gene>
    <name evidence="1" type="ORF">HMPREF1062_03995</name>
</gene>
<dbReference type="OrthoDB" id="1031225at2"/>
<protein>
    <submittedName>
        <fullName evidence="1">Uncharacterized protein</fullName>
    </submittedName>
</protein>
<dbReference type="HOGENOM" id="CLU_1522238_0_0_10"/>
<evidence type="ECO:0000313" key="1">
    <source>
        <dbReference type="EMBL" id="EIY26802.1"/>
    </source>
</evidence>
<accession>I8VN88</accession>
<organism evidence="1 2">
    <name type="scientific">Bacteroides cellulosilyticus CL02T12C19</name>
    <dbReference type="NCBI Taxonomy" id="997874"/>
    <lineage>
        <taxon>Bacteria</taxon>
        <taxon>Pseudomonadati</taxon>
        <taxon>Bacteroidota</taxon>
        <taxon>Bacteroidia</taxon>
        <taxon>Bacteroidales</taxon>
        <taxon>Bacteroidaceae</taxon>
        <taxon>Bacteroides</taxon>
    </lineage>
</organism>
<proteinExistence type="predicted"/>
<dbReference type="Proteomes" id="UP000003741">
    <property type="component" value="Unassembled WGS sequence"/>
</dbReference>
<name>I8VN88_9BACE</name>
<reference evidence="1 2" key="1">
    <citation type="submission" date="2012-02" db="EMBL/GenBank/DDBJ databases">
        <title>The Genome Sequence of Bacteroides cellulosilyticus CL02T12C19.</title>
        <authorList>
            <consortium name="The Broad Institute Genome Sequencing Platform"/>
            <person name="Earl A."/>
            <person name="Ward D."/>
            <person name="Feldgarden M."/>
            <person name="Gevers D."/>
            <person name="Zitomersky N.L."/>
            <person name="Coyne M.J."/>
            <person name="Comstock L.E."/>
            <person name="Young S.K."/>
            <person name="Zeng Q."/>
            <person name="Gargeya S."/>
            <person name="Fitzgerald M."/>
            <person name="Haas B."/>
            <person name="Abouelleil A."/>
            <person name="Alvarado L."/>
            <person name="Arachchi H.M."/>
            <person name="Berlin A."/>
            <person name="Chapman S.B."/>
            <person name="Gearin G."/>
            <person name="Goldberg J."/>
            <person name="Griggs A."/>
            <person name="Gujja S."/>
            <person name="Hansen M."/>
            <person name="Heiman D."/>
            <person name="Howarth C."/>
            <person name="Larimer J."/>
            <person name="Lui A."/>
            <person name="MacDonald P.J.P."/>
            <person name="McCowen C."/>
            <person name="Montmayeur A."/>
            <person name="Murphy C."/>
            <person name="Neiman D."/>
            <person name="Pearson M."/>
            <person name="Priest M."/>
            <person name="Roberts A."/>
            <person name="Saif S."/>
            <person name="Shea T."/>
            <person name="Sisk P."/>
            <person name="Stolte C."/>
            <person name="Sykes S."/>
            <person name="Wortman J."/>
            <person name="Nusbaum C."/>
            <person name="Birren B."/>
        </authorList>
    </citation>
    <scope>NUCLEOTIDE SEQUENCE [LARGE SCALE GENOMIC DNA]</scope>
    <source>
        <strain evidence="1 2">CL02T12C19</strain>
    </source>
</reference>
<dbReference type="AlphaFoldDB" id="I8VN88"/>
<dbReference type="EMBL" id="AGXG01000088">
    <property type="protein sequence ID" value="EIY26802.1"/>
    <property type="molecule type" value="Genomic_DNA"/>
</dbReference>
<keyword evidence="2" id="KW-1185">Reference proteome</keyword>
<dbReference type="PATRIC" id="fig|997874.3.peg.4094"/>
<comment type="caution">
    <text evidence="1">The sequence shown here is derived from an EMBL/GenBank/DDBJ whole genome shotgun (WGS) entry which is preliminary data.</text>
</comment>
<dbReference type="RefSeq" id="WP_007218174.1">
    <property type="nucleotide sequence ID" value="NZ_JH724088.1"/>
</dbReference>